<protein>
    <recommendedName>
        <fullName evidence="6">HhH-GPD domain-containing protein</fullName>
    </recommendedName>
</protein>
<dbReference type="SUPFAM" id="SSF48150">
    <property type="entry name" value="DNA-glycosylase"/>
    <property type="match status" value="1"/>
</dbReference>
<dbReference type="OrthoDB" id="10265068at2759"/>
<dbReference type="EMBL" id="JAGPNK010000001">
    <property type="protein sequence ID" value="KAH7329052.1"/>
    <property type="molecule type" value="Genomic_DNA"/>
</dbReference>
<dbReference type="GO" id="GO:0003824">
    <property type="term" value="F:catalytic activity"/>
    <property type="evidence" value="ECO:0007669"/>
    <property type="project" value="InterPro"/>
</dbReference>
<comment type="caution">
    <text evidence="4">The sequence shown here is derived from an EMBL/GenBank/DDBJ whole genome shotgun (WGS) entry which is preliminary data.</text>
</comment>
<gene>
    <name evidence="4" type="ORF">B0I35DRAFT_35429</name>
</gene>
<dbReference type="InterPro" id="IPR045138">
    <property type="entry name" value="MeCP2/MBD4"/>
</dbReference>
<dbReference type="AlphaFoldDB" id="A0A8K0WWU5"/>
<organism evidence="4 5">
    <name type="scientific">Stachybotrys elegans</name>
    <dbReference type="NCBI Taxonomy" id="80388"/>
    <lineage>
        <taxon>Eukaryota</taxon>
        <taxon>Fungi</taxon>
        <taxon>Dikarya</taxon>
        <taxon>Ascomycota</taxon>
        <taxon>Pezizomycotina</taxon>
        <taxon>Sordariomycetes</taxon>
        <taxon>Hypocreomycetidae</taxon>
        <taxon>Hypocreales</taxon>
        <taxon>Stachybotryaceae</taxon>
        <taxon>Stachybotrys</taxon>
    </lineage>
</organism>
<evidence type="ECO:0000256" key="3">
    <source>
        <dbReference type="SAM" id="MobiDB-lite"/>
    </source>
</evidence>
<sequence length="506" mass="57051">MAHQYGHDVLSVFDVWEESRDFLSQLVTSRAAPGEELSSLFQQSLLGGSEDWNYLIECATSIRHSNQGIQHELDGHDILAYVWYIFEGLDNFEESQSWEQTDRLIALAKELETDIEIHPPQRYLPPRASHDPVPRSASPKRRKRSITSHYWGGEQEVAATHAPTTWNVGNPAAAAAATFANTSPSSGGTVEALTLRAEPSTDVHNLQPSLPLTLAQTVPVHAEYWANSGSHSPGKSVSSRRAFTSPYFCSTAPEKQNDGPKRPPRGTVSGLPFPPLTSPAFGIVQEKLAHEPFWLLIAITFLIRTKGTQAIPIFYKVKERFQSPAHVADPAIRDELVDMIRHLGLSAVRVQYMQRYARAFLEDPPRAGVKHKVKNYYGKTEGQAGNLDGAAQVEPEAWEIGHMTSGKYAIDSWRIFCRDELLGEAQDWNGKGREPEFQPEWMRTRPDDKELRAYLRWMWMREGWEWDPVTGERTVLREEMQRAVNEGRVGYDDTGCLQILPEALHT</sequence>
<dbReference type="InterPro" id="IPR011257">
    <property type="entry name" value="DNA_glycosylase"/>
</dbReference>
<dbReference type="GO" id="GO:0005634">
    <property type="term" value="C:nucleus"/>
    <property type="evidence" value="ECO:0007669"/>
    <property type="project" value="UniProtKB-SubCell"/>
</dbReference>
<dbReference type="GO" id="GO:0003677">
    <property type="term" value="F:DNA binding"/>
    <property type="evidence" value="ECO:0007669"/>
    <property type="project" value="InterPro"/>
</dbReference>
<dbReference type="PANTHER" id="PTHR15074">
    <property type="entry name" value="METHYL-CPG-BINDING PROTEIN"/>
    <property type="match status" value="1"/>
</dbReference>
<feature type="region of interest" description="Disordered" evidence="3">
    <location>
        <begin position="119"/>
        <end position="144"/>
    </location>
</feature>
<feature type="region of interest" description="Disordered" evidence="3">
    <location>
        <begin position="249"/>
        <end position="271"/>
    </location>
</feature>
<evidence type="ECO:0000313" key="5">
    <source>
        <dbReference type="Proteomes" id="UP000813444"/>
    </source>
</evidence>
<keyword evidence="2" id="KW-0539">Nucleus</keyword>
<dbReference type="GO" id="GO:0006281">
    <property type="term" value="P:DNA repair"/>
    <property type="evidence" value="ECO:0007669"/>
    <property type="project" value="InterPro"/>
</dbReference>
<comment type="subcellular location">
    <subcellularLocation>
        <location evidence="1">Nucleus</location>
    </subcellularLocation>
</comment>
<dbReference type="PANTHER" id="PTHR15074:SF0">
    <property type="entry name" value="METHYL-CPG-BINDING DOMAIN PROTEIN 4-LIKE PROTEIN"/>
    <property type="match status" value="1"/>
</dbReference>
<proteinExistence type="predicted"/>
<accession>A0A8K0WWU5</accession>
<evidence type="ECO:0000313" key="4">
    <source>
        <dbReference type="EMBL" id="KAH7329052.1"/>
    </source>
</evidence>
<evidence type="ECO:0000256" key="1">
    <source>
        <dbReference type="ARBA" id="ARBA00004123"/>
    </source>
</evidence>
<reference evidence="4" key="1">
    <citation type="journal article" date="2021" name="Nat. Commun.">
        <title>Genetic determinants of endophytism in the Arabidopsis root mycobiome.</title>
        <authorList>
            <person name="Mesny F."/>
            <person name="Miyauchi S."/>
            <person name="Thiergart T."/>
            <person name="Pickel B."/>
            <person name="Atanasova L."/>
            <person name="Karlsson M."/>
            <person name="Huettel B."/>
            <person name="Barry K.W."/>
            <person name="Haridas S."/>
            <person name="Chen C."/>
            <person name="Bauer D."/>
            <person name="Andreopoulos W."/>
            <person name="Pangilinan J."/>
            <person name="LaButti K."/>
            <person name="Riley R."/>
            <person name="Lipzen A."/>
            <person name="Clum A."/>
            <person name="Drula E."/>
            <person name="Henrissat B."/>
            <person name="Kohler A."/>
            <person name="Grigoriev I.V."/>
            <person name="Martin F.M."/>
            <person name="Hacquard S."/>
        </authorList>
    </citation>
    <scope>NUCLEOTIDE SEQUENCE</scope>
    <source>
        <strain evidence="4">MPI-CAGE-CH-0235</strain>
    </source>
</reference>
<keyword evidence="5" id="KW-1185">Reference proteome</keyword>
<name>A0A8K0WWU5_9HYPO</name>
<evidence type="ECO:0000256" key="2">
    <source>
        <dbReference type="ARBA" id="ARBA00023242"/>
    </source>
</evidence>
<dbReference type="Gene3D" id="1.10.340.30">
    <property type="entry name" value="Hypothetical protein, domain 2"/>
    <property type="match status" value="1"/>
</dbReference>
<dbReference type="Proteomes" id="UP000813444">
    <property type="component" value="Unassembled WGS sequence"/>
</dbReference>
<evidence type="ECO:0008006" key="6">
    <source>
        <dbReference type="Google" id="ProtNLM"/>
    </source>
</evidence>